<reference evidence="2" key="1">
    <citation type="submission" date="2019-05" db="EMBL/GenBank/DDBJ databases">
        <title>The de novo reference genome and transcriptome assemblies of the wild tomato species Solanum chilense.</title>
        <authorList>
            <person name="Stam R."/>
            <person name="Nosenko T."/>
            <person name="Hoerger A.C."/>
            <person name="Stephan W."/>
            <person name="Seidel M.A."/>
            <person name="Kuhn J.M.M."/>
            <person name="Haberer G."/>
            <person name="Tellier A."/>
        </authorList>
    </citation>
    <scope>NUCLEOTIDE SEQUENCE</scope>
    <source>
        <tissue evidence="2">Mature leaves</tissue>
    </source>
</reference>
<protein>
    <submittedName>
        <fullName evidence="2">Uncharacterized protein</fullName>
    </submittedName>
</protein>
<organism evidence="2">
    <name type="scientific">Solanum chilense</name>
    <name type="common">Tomato</name>
    <name type="synonym">Lycopersicon chilense</name>
    <dbReference type="NCBI Taxonomy" id="4083"/>
    <lineage>
        <taxon>Eukaryota</taxon>
        <taxon>Viridiplantae</taxon>
        <taxon>Streptophyta</taxon>
        <taxon>Embryophyta</taxon>
        <taxon>Tracheophyta</taxon>
        <taxon>Spermatophyta</taxon>
        <taxon>Magnoliopsida</taxon>
        <taxon>eudicotyledons</taxon>
        <taxon>Gunneridae</taxon>
        <taxon>Pentapetalae</taxon>
        <taxon>asterids</taxon>
        <taxon>lamiids</taxon>
        <taxon>Solanales</taxon>
        <taxon>Solanaceae</taxon>
        <taxon>Solanoideae</taxon>
        <taxon>Solaneae</taxon>
        <taxon>Solanum</taxon>
        <taxon>Solanum subgen. Lycopersicon</taxon>
    </lineage>
</organism>
<evidence type="ECO:0000313" key="2">
    <source>
        <dbReference type="EMBL" id="TMW85404.1"/>
    </source>
</evidence>
<name>A0A6N2AUZ2_SOLCI</name>
<gene>
    <name evidence="2" type="ORF">EJD97_023215</name>
</gene>
<proteinExistence type="predicted"/>
<dbReference type="EMBL" id="RXGB01007497">
    <property type="protein sequence ID" value="TMW85404.1"/>
    <property type="molecule type" value="Genomic_DNA"/>
</dbReference>
<comment type="caution">
    <text evidence="2">The sequence shown here is derived from an EMBL/GenBank/DDBJ whole genome shotgun (WGS) entry which is preliminary data.</text>
</comment>
<sequence>MTQGRGRDNTTRAKKFSNRGRGSTSLVNISIVPIPITSSQQGSISSLVDQIISFKFRHYFLLVRLLFKHQIMVVRHHIIFNKTL</sequence>
<accession>A0A6N2AUZ2</accession>
<feature type="region of interest" description="Disordered" evidence="1">
    <location>
        <begin position="1"/>
        <end position="22"/>
    </location>
</feature>
<feature type="compositionally biased region" description="Basic and acidic residues" evidence="1">
    <location>
        <begin position="1"/>
        <end position="11"/>
    </location>
</feature>
<evidence type="ECO:0000256" key="1">
    <source>
        <dbReference type="SAM" id="MobiDB-lite"/>
    </source>
</evidence>
<dbReference type="AlphaFoldDB" id="A0A6N2AUZ2"/>